<sequence length="84" mass="9490">MRISCIAVFGFSEKEQKENEKSGRKPLFYFSILLGACPVMASDDKLAMKNFNNSDRRPTSFPREVEEQEDEPSEAKGDTNVPSL</sequence>
<dbReference type="EMBL" id="LXQA010032293">
    <property type="protein sequence ID" value="MCH96426.1"/>
    <property type="molecule type" value="Genomic_DNA"/>
</dbReference>
<organism evidence="2 3">
    <name type="scientific">Trifolium medium</name>
    <dbReference type="NCBI Taxonomy" id="97028"/>
    <lineage>
        <taxon>Eukaryota</taxon>
        <taxon>Viridiplantae</taxon>
        <taxon>Streptophyta</taxon>
        <taxon>Embryophyta</taxon>
        <taxon>Tracheophyta</taxon>
        <taxon>Spermatophyta</taxon>
        <taxon>Magnoliopsida</taxon>
        <taxon>eudicotyledons</taxon>
        <taxon>Gunneridae</taxon>
        <taxon>Pentapetalae</taxon>
        <taxon>rosids</taxon>
        <taxon>fabids</taxon>
        <taxon>Fabales</taxon>
        <taxon>Fabaceae</taxon>
        <taxon>Papilionoideae</taxon>
        <taxon>50 kb inversion clade</taxon>
        <taxon>NPAAA clade</taxon>
        <taxon>Hologalegina</taxon>
        <taxon>IRL clade</taxon>
        <taxon>Trifolieae</taxon>
        <taxon>Trifolium</taxon>
    </lineage>
</organism>
<proteinExistence type="predicted"/>
<accession>A0A392N9C3</accession>
<protein>
    <submittedName>
        <fullName evidence="2">Uncharacterized protein</fullName>
    </submittedName>
</protein>
<name>A0A392N9C3_9FABA</name>
<evidence type="ECO:0000313" key="3">
    <source>
        <dbReference type="Proteomes" id="UP000265520"/>
    </source>
</evidence>
<keyword evidence="3" id="KW-1185">Reference proteome</keyword>
<comment type="caution">
    <text evidence="2">The sequence shown here is derived from an EMBL/GenBank/DDBJ whole genome shotgun (WGS) entry which is preliminary data.</text>
</comment>
<reference evidence="2 3" key="1">
    <citation type="journal article" date="2018" name="Front. Plant Sci.">
        <title>Red Clover (Trifolium pratense) and Zigzag Clover (T. medium) - A Picture of Genomic Similarities and Differences.</title>
        <authorList>
            <person name="Dluhosova J."/>
            <person name="Istvanek J."/>
            <person name="Nedelnik J."/>
            <person name="Repkova J."/>
        </authorList>
    </citation>
    <scope>NUCLEOTIDE SEQUENCE [LARGE SCALE GENOMIC DNA]</scope>
    <source>
        <strain evidence="3">cv. 10/8</strain>
        <tissue evidence="2">Leaf</tissue>
    </source>
</reference>
<dbReference type="Proteomes" id="UP000265520">
    <property type="component" value="Unassembled WGS sequence"/>
</dbReference>
<dbReference type="AlphaFoldDB" id="A0A392N9C3"/>
<gene>
    <name evidence="2" type="ORF">A2U01_0017412</name>
</gene>
<evidence type="ECO:0000313" key="2">
    <source>
        <dbReference type="EMBL" id="MCH96426.1"/>
    </source>
</evidence>
<evidence type="ECO:0000256" key="1">
    <source>
        <dbReference type="SAM" id="MobiDB-lite"/>
    </source>
</evidence>
<feature type="region of interest" description="Disordered" evidence="1">
    <location>
        <begin position="49"/>
        <end position="84"/>
    </location>
</feature>